<dbReference type="Proteomes" id="UP000198639">
    <property type="component" value="Unassembled WGS sequence"/>
</dbReference>
<name>A0A1I1RDA9_9BURK</name>
<reference evidence="3" key="1">
    <citation type="submission" date="2016-10" db="EMBL/GenBank/DDBJ databases">
        <authorList>
            <person name="Varghese N."/>
            <person name="Submissions S."/>
        </authorList>
    </citation>
    <scope>NUCLEOTIDE SEQUENCE [LARGE SCALE GENOMIC DNA]</scope>
    <source>
        <strain evidence="3">CGMCC 1.12041</strain>
    </source>
</reference>
<dbReference type="CDD" id="cd07341">
    <property type="entry name" value="M56_BlaR1_MecR1_like"/>
    <property type="match status" value="1"/>
</dbReference>
<sequence length="250" mass="27055">MIAHEQTHIDRGDARINLLVALFQCVFWFNPLAHLGARRLRHDQELACDASVMRHYLQQRRTYAAALLKSHSGAVAATGIHCHWQSPHPTKERIMSLQHTSPGPLRRLAGRRILALLAVAACGATLGVRAEHAASVARYSVSIAIAEGRPAPVTFELKAEGFETSGKQAIPRVVTPAGEKFSISTGEWRLDMVVNPAATPDKVWLDGKLFKGAALVTTPKLLVQVGERASLRVGDGDGAISMAMIVTPQP</sequence>
<evidence type="ECO:0000313" key="3">
    <source>
        <dbReference type="Proteomes" id="UP000198639"/>
    </source>
</evidence>
<dbReference type="PANTHER" id="PTHR34978:SF3">
    <property type="entry name" value="SLR0241 PROTEIN"/>
    <property type="match status" value="1"/>
</dbReference>
<dbReference type="EMBL" id="FOLD01000022">
    <property type="protein sequence ID" value="SFD32376.1"/>
    <property type="molecule type" value="Genomic_DNA"/>
</dbReference>
<dbReference type="PANTHER" id="PTHR34978">
    <property type="entry name" value="POSSIBLE SENSOR-TRANSDUCER PROTEIN BLAR"/>
    <property type="match status" value="1"/>
</dbReference>
<dbReference type="RefSeq" id="WP_218147618.1">
    <property type="nucleotide sequence ID" value="NZ_FOLD01000022.1"/>
</dbReference>
<dbReference type="AlphaFoldDB" id="A0A1I1RDA9"/>
<evidence type="ECO:0000313" key="2">
    <source>
        <dbReference type="EMBL" id="SFD32376.1"/>
    </source>
</evidence>
<proteinExistence type="predicted"/>
<evidence type="ECO:0000259" key="1">
    <source>
        <dbReference type="Pfam" id="PF05569"/>
    </source>
</evidence>
<organism evidence="2 3">
    <name type="scientific">Massilia yuzhufengensis</name>
    <dbReference type="NCBI Taxonomy" id="1164594"/>
    <lineage>
        <taxon>Bacteria</taxon>
        <taxon>Pseudomonadati</taxon>
        <taxon>Pseudomonadota</taxon>
        <taxon>Betaproteobacteria</taxon>
        <taxon>Burkholderiales</taxon>
        <taxon>Oxalobacteraceae</taxon>
        <taxon>Telluria group</taxon>
        <taxon>Massilia</taxon>
    </lineage>
</organism>
<dbReference type="STRING" id="1164594.SAMN05216204_12218"/>
<dbReference type="Pfam" id="PF05569">
    <property type="entry name" value="Peptidase_M56"/>
    <property type="match status" value="1"/>
</dbReference>
<dbReference type="InterPro" id="IPR052173">
    <property type="entry name" value="Beta-lactam_resp_regulator"/>
</dbReference>
<protein>
    <submittedName>
        <fullName evidence="2">BlaR1 peptidase M56</fullName>
    </submittedName>
</protein>
<feature type="domain" description="Peptidase M56" evidence="1">
    <location>
        <begin position="2"/>
        <end position="97"/>
    </location>
</feature>
<dbReference type="InterPro" id="IPR008756">
    <property type="entry name" value="Peptidase_M56"/>
</dbReference>
<keyword evidence="3" id="KW-1185">Reference proteome</keyword>
<accession>A0A1I1RDA9</accession>
<gene>
    <name evidence="2" type="ORF">SAMN05216204_12218</name>
</gene>